<name>A0A1V6PFW0_PENDC</name>
<evidence type="ECO:0000256" key="14">
    <source>
        <dbReference type="ARBA" id="ARBA00053467"/>
    </source>
</evidence>
<evidence type="ECO:0000256" key="11">
    <source>
        <dbReference type="ARBA" id="ARBA00023242"/>
    </source>
</evidence>
<keyword evidence="6 16" id="KW-0963">Cytoplasm</keyword>
<organism evidence="22 23">
    <name type="scientific">Penicillium decumbens</name>
    <dbReference type="NCBI Taxonomy" id="69771"/>
    <lineage>
        <taxon>Eukaryota</taxon>
        <taxon>Fungi</taxon>
        <taxon>Dikarya</taxon>
        <taxon>Ascomycota</taxon>
        <taxon>Pezizomycotina</taxon>
        <taxon>Eurotiomycetes</taxon>
        <taxon>Eurotiomycetidae</taxon>
        <taxon>Eurotiales</taxon>
        <taxon>Aspergillaceae</taxon>
        <taxon>Penicillium</taxon>
    </lineage>
</organism>
<comment type="subunit">
    <text evidence="15 16">Component of the HAT-B complex composed of at least HAT1 and HAT2. The HAT-B complex binds to histone H4 tail.</text>
</comment>
<comment type="caution">
    <text evidence="22">The sequence shown here is derived from an EMBL/GenBank/DDBJ whole genome shotgun (WGS) entry which is preliminary data.</text>
</comment>
<evidence type="ECO:0000256" key="8">
    <source>
        <dbReference type="ARBA" id="ARBA00022763"/>
    </source>
</evidence>
<evidence type="ECO:0000313" key="23">
    <source>
        <dbReference type="Proteomes" id="UP000191522"/>
    </source>
</evidence>
<evidence type="ECO:0000256" key="15">
    <source>
        <dbReference type="ARBA" id="ARBA00063577"/>
    </source>
</evidence>
<feature type="region of interest" description="Disordered" evidence="20">
    <location>
        <begin position="447"/>
        <end position="490"/>
    </location>
</feature>
<keyword evidence="8" id="KW-0227">DNA damage</keyword>
<reference evidence="23" key="1">
    <citation type="journal article" date="2017" name="Nat. Microbiol.">
        <title>Global analysis of biosynthetic gene clusters reveals vast potential of secondary metabolite production in Penicillium species.</title>
        <authorList>
            <person name="Nielsen J.C."/>
            <person name="Grijseels S."/>
            <person name="Prigent S."/>
            <person name="Ji B."/>
            <person name="Dainat J."/>
            <person name="Nielsen K.F."/>
            <person name="Frisvad J.C."/>
            <person name="Workman M."/>
            <person name="Nielsen J."/>
        </authorList>
    </citation>
    <scope>NUCLEOTIDE SEQUENCE [LARGE SCALE GENOMIC DNA]</scope>
    <source>
        <strain evidence="23">IBT 11843</strain>
    </source>
</reference>
<evidence type="ECO:0000256" key="18">
    <source>
        <dbReference type="PIRSR" id="PIRSR038084-2"/>
    </source>
</evidence>
<dbReference type="InterPro" id="IPR017380">
    <property type="entry name" value="Hist_AcTrfase_B-typ_cat-su"/>
</dbReference>
<evidence type="ECO:0000256" key="9">
    <source>
        <dbReference type="ARBA" id="ARBA00022853"/>
    </source>
</evidence>
<dbReference type="Gene3D" id="3.40.630.30">
    <property type="match status" value="1"/>
</dbReference>
<dbReference type="GO" id="GO:0005634">
    <property type="term" value="C:nucleus"/>
    <property type="evidence" value="ECO:0007669"/>
    <property type="project" value="UniProtKB-SubCell"/>
</dbReference>
<dbReference type="OrthoDB" id="10253098at2759"/>
<comment type="similarity">
    <text evidence="3 16">Belongs to the HAT1 family.</text>
</comment>
<feature type="site" description="Interaction with histone H4 N-terminus" evidence="19">
    <location>
        <position position="177"/>
    </location>
</feature>
<dbReference type="EC" id="2.3.1.48" evidence="4 16"/>
<keyword evidence="9" id="KW-0156">Chromatin regulator</keyword>
<feature type="compositionally biased region" description="Acidic residues" evidence="20">
    <location>
        <begin position="472"/>
        <end position="482"/>
    </location>
</feature>
<evidence type="ECO:0000256" key="20">
    <source>
        <dbReference type="SAM" id="MobiDB-lite"/>
    </source>
</evidence>
<proteinExistence type="inferred from homology"/>
<dbReference type="OMA" id="WTCDAND"/>
<dbReference type="GO" id="GO:0004402">
    <property type="term" value="F:histone acetyltransferase activity"/>
    <property type="evidence" value="ECO:0007669"/>
    <property type="project" value="UniProtKB-UniRule"/>
</dbReference>
<comment type="subcellular location">
    <subcellularLocation>
        <location evidence="2 16">Cytoplasm</location>
    </subcellularLocation>
    <subcellularLocation>
        <location evidence="1 16">Nucleus</location>
    </subcellularLocation>
</comment>
<evidence type="ECO:0000256" key="19">
    <source>
        <dbReference type="PIRSR" id="PIRSR038084-3"/>
    </source>
</evidence>
<keyword evidence="7 16" id="KW-0808">Transferase</keyword>
<dbReference type="Proteomes" id="UP000191522">
    <property type="component" value="Unassembled WGS sequence"/>
</dbReference>
<dbReference type="PANTHER" id="PTHR12046">
    <property type="entry name" value="HISTONE ACETYLTRANSFERASE TYPE B CATALYTIC SUBUNIT"/>
    <property type="match status" value="1"/>
</dbReference>
<evidence type="ECO:0000256" key="1">
    <source>
        <dbReference type="ARBA" id="ARBA00004123"/>
    </source>
</evidence>
<dbReference type="PIRSF" id="PIRSF038084">
    <property type="entry name" value="HAT-B_cat"/>
    <property type="match status" value="1"/>
</dbReference>
<evidence type="ECO:0000256" key="2">
    <source>
        <dbReference type="ARBA" id="ARBA00004496"/>
    </source>
</evidence>
<feature type="region of interest" description="Interaction with histone H4 N-terminus" evidence="18">
    <location>
        <begin position="44"/>
        <end position="46"/>
    </location>
</feature>
<dbReference type="GO" id="GO:0006281">
    <property type="term" value="P:DNA repair"/>
    <property type="evidence" value="ECO:0007669"/>
    <property type="project" value="UniProtKB-KW"/>
</dbReference>
<dbReference type="GO" id="GO:0031509">
    <property type="term" value="P:subtelomeric heterochromatin formation"/>
    <property type="evidence" value="ECO:0007669"/>
    <property type="project" value="InterPro"/>
</dbReference>
<evidence type="ECO:0000256" key="13">
    <source>
        <dbReference type="ARBA" id="ARBA00048017"/>
    </source>
</evidence>
<comment type="catalytic activity">
    <reaction evidence="13 16">
        <text>L-lysyl-[protein] + acetyl-CoA = N(6)-acetyl-L-lysyl-[protein] + CoA + H(+)</text>
        <dbReference type="Rhea" id="RHEA:45948"/>
        <dbReference type="Rhea" id="RHEA-COMP:9752"/>
        <dbReference type="Rhea" id="RHEA-COMP:10731"/>
        <dbReference type="ChEBI" id="CHEBI:15378"/>
        <dbReference type="ChEBI" id="CHEBI:29969"/>
        <dbReference type="ChEBI" id="CHEBI:57287"/>
        <dbReference type="ChEBI" id="CHEBI:57288"/>
        <dbReference type="ChEBI" id="CHEBI:61930"/>
        <dbReference type="EC" id="2.3.1.48"/>
    </reaction>
</comment>
<keyword evidence="10" id="KW-0234">DNA repair</keyword>
<comment type="function">
    <text evidence="14">Catalytic component of the histone acetylase B (HAT-B) complex. Acetylates 'Lys-12' of histone H4 which is required for telomeric silencing. Has intrinsic substrate specificity that modifies lysine in recognition sequence GXGKXG. Involved in DNA double-strand break repair.</text>
</comment>
<evidence type="ECO:0000256" key="7">
    <source>
        <dbReference type="ARBA" id="ARBA00022679"/>
    </source>
</evidence>
<dbReference type="EMBL" id="MDYL01000007">
    <property type="protein sequence ID" value="OQD75532.1"/>
    <property type="molecule type" value="Genomic_DNA"/>
</dbReference>
<accession>A0A1V6PFW0</accession>
<dbReference type="InterPro" id="IPR016181">
    <property type="entry name" value="Acyl_CoA_acyltransferase"/>
</dbReference>
<feature type="region of interest" description="Interaction with histone H4 N-terminus" evidence="18">
    <location>
        <begin position="210"/>
        <end position="212"/>
    </location>
</feature>
<feature type="active site" description="Proton donor/acceptor" evidence="17">
    <location>
        <position position="284"/>
    </location>
</feature>
<dbReference type="InterPro" id="IPR019467">
    <property type="entry name" value="Hat1_N"/>
</dbReference>
<keyword evidence="12 16" id="KW-0012">Acyltransferase</keyword>
<dbReference type="GO" id="GO:0005737">
    <property type="term" value="C:cytoplasm"/>
    <property type="evidence" value="ECO:0007669"/>
    <property type="project" value="UniProtKB-SubCell"/>
</dbReference>
<feature type="binding site" evidence="18">
    <location>
        <position position="287"/>
    </location>
    <ligand>
        <name>acetyl-CoA</name>
        <dbReference type="ChEBI" id="CHEBI:57288"/>
    </ligand>
</feature>
<dbReference type="Pfam" id="PF10394">
    <property type="entry name" value="Hat1_N"/>
    <property type="match status" value="1"/>
</dbReference>
<sequence>MASEDAWSCDANDALHITVVQPGDAKPKTLSTFHPQFTYPIFGDDEQIFGYKGLIIRLRFAAHDLRPHVHISYDDRFKAVGDTAAVDLLGALKDFVPQEAFVNLSDYEQAVQDDPDAKDFTPPGKLVFQYEVEERKYEIWAGSLADPKVRLLLDRMQVLVSLFIEAGTPLATDDPEWSLERWTVFFVYEKVEPPTPTASSYSIVGYATAYRYWMFQRDRSETPAVKDDAFPPPEVKVSELPSRLRIAQFLILPSHHRSGHGTHLYTTIHASCIADPTIVELTVEDPNESFDALRDAADYCLLRPEFLRHKVGLNPDPLGAYSEKKRPRTVPTGALIPTKLLFDIRTSFKIEATQFAHILEMYLLGTIPKSHRMAGGTNLARLLIKKYKAEDENDRRYYWWRMLTKQRLYKKHRELLNELELMDRVEKLDDTVQNVEEGYEITLDALEGRLPEPEDEIPLTSGRREKRKLTVEDDDDEAENETEAAKRPKV</sequence>
<feature type="domain" description="Histone acetyl transferase HAT1 N-terminal" evidence="21">
    <location>
        <begin position="7"/>
        <end position="165"/>
    </location>
</feature>
<evidence type="ECO:0000313" key="22">
    <source>
        <dbReference type="EMBL" id="OQD75532.1"/>
    </source>
</evidence>
<evidence type="ECO:0000256" key="4">
    <source>
        <dbReference type="ARBA" id="ARBA00013184"/>
    </source>
</evidence>
<dbReference type="InterPro" id="IPR037113">
    <property type="entry name" value="Hat1_N_sf"/>
</dbReference>
<gene>
    <name evidence="22" type="ORF">PENDEC_c007G06985</name>
</gene>
<dbReference type="STRING" id="69771.A0A1V6PFW0"/>
<evidence type="ECO:0000256" key="5">
    <source>
        <dbReference type="ARBA" id="ARBA00021268"/>
    </source>
</evidence>
<evidence type="ECO:0000259" key="21">
    <source>
        <dbReference type="Pfam" id="PF10394"/>
    </source>
</evidence>
<evidence type="ECO:0000256" key="16">
    <source>
        <dbReference type="PIRNR" id="PIRNR038084"/>
    </source>
</evidence>
<keyword evidence="23" id="KW-1185">Reference proteome</keyword>
<dbReference type="FunFam" id="3.40.630.30:FF:000125">
    <property type="entry name" value="Histone acetyltransferase type B catalytic subunit"/>
    <property type="match status" value="1"/>
</dbReference>
<evidence type="ECO:0000256" key="12">
    <source>
        <dbReference type="ARBA" id="ARBA00023315"/>
    </source>
</evidence>
<protein>
    <recommendedName>
        <fullName evidence="5 16">Histone acetyltransferase type B catalytic subunit</fullName>
        <ecNumber evidence="4 16">2.3.1.48</ecNumber>
    </recommendedName>
</protein>
<dbReference type="AlphaFoldDB" id="A0A1V6PFW0"/>
<dbReference type="SUPFAM" id="SSF55729">
    <property type="entry name" value="Acyl-CoA N-acyltransferases (Nat)"/>
    <property type="match status" value="1"/>
</dbReference>
<evidence type="ECO:0000256" key="6">
    <source>
        <dbReference type="ARBA" id="ARBA00022490"/>
    </source>
</evidence>
<evidence type="ECO:0000256" key="3">
    <source>
        <dbReference type="ARBA" id="ARBA00010543"/>
    </source>
</evidence>
<keyword evidence="11 16" id="KW-0539">Nucleus</keyword>
<comment type="function">
    <text evidence="16">Catalytic component of the histone acetylase B (HAT-B) complex. Has intrinsic substrate specificity that modifies lysine in recognition sequence GXGKXG. Involved in DNA double-strand break repair.</text>
</comment>
<evidence type="ECO:0000256" key="17">
    <source>
        <dbReference type="PIRSR" id="PIRSR038084-1"/>
    </source>
</evidence>
<evidence type="ECO:0000256" key="10">
    <source>
        <dbReference type="ARBA" id="ARBA00023204"/>
    </source>
</evidence>
<feature type="binding site" evidence="18">
    <location>
        <begin position="249"/>
        <end position="251"/>
    </location>
    <ligand>
        <name>acetyl-CoA</name>
        <dbReference type="ChEBI" id="CHEBI:57288"/>
    </ligand>
</feature>
<dbReference type="GO" id="GO:0000781">
    <property type="term" value="C:chromosome, telomeric region"/>
    <property type="evidence" value="ECO:0007669"/>
    <property type="project" value="GOC"/>
</dbReference>
<dbReference type="Gene3D" id="3.90.360.10">
    <property type="entry name" value="Histone acetyl transferase 1 (HAT1), N-terminal domain"/>
    <property type="match status" value="1"/>
</dbReference>